<protein>
    <recommendedName>
        <fullName evidence="1">Ubiquitin-like domain-containing protein</fullName>
    </recommendedName>
</protein>
<dbReference type="Gene3D" id="2.130.10.30">
    <property type="entry name" value="Regulator of chromosome condensation 1/beta-lactamase-inhibitor protein II"/>
    <property type="match status" value="2"/>
</dbReference>
<dbReference type="SMART" id="SM00213">
    <property type="entry name" value="UBQ"/>
    <property type="match status" value="1"/>
</dbReference>
<keyword evidence="3" id="KW-1185">Reference proteome</keyword>
<dbReference type="InterPro" id="IPR029071">
    <property type="entry name" value="Ubiquitin-like_domsf"/>
</dbReference>
<evidence type="ECO:0000259" key="1">
    <source>
        <dbReference type="PROSITE" id="PS50053"/>
    </source>
</evidence>
<evidence type="ECO:0000313" key="3">
    <source>
        <dbReference type="Proteomes" id="UP001642484"/>
    </source>
</evidence>
<dbReference type="SUPFAM" id="SSF50985">
    <property type="entry name" value="RCC1/BLIP-II"/>
    <property type="match status" value="1"/>
</dbReference>
<dbReference type="CDD" id="cd17039">
    <property type="entry name" value="Ubl_ubiquitin_like"/>
    <property type="match status" value="1"/>
</dbReference>
<dbReference type="InterPro" id="IPR051553">
    <property type="entry name" value="Ran_GTPase-activating"/>
</dbReference>
<reference evidence="2 3" key="1">
    <citation type="submission" date="2024-02" db="EMBL/GenBank/DDBJ databases">
        <authorList>
            <person name="Chen Y."/>
            <person name="Shah S."/>
            <person name="Dougan E. K."/>
            <person name="Thang M."/>
            <person name="Chan C."/>
        </authorList>
    </citation>
    <scope>NUCLEOTIDE SEQUENCE [LARGE SCALE GENOMIC DNA]</scope>
</reference>
<proteinExistence type="predicted"/>
<dbReference type="SUPFAM" id="SSF54236">
    <property type="entry name" value="Ubiquitin-like"/>
    <property type="match status" value="1"/>
</dbReference>
<dbReference type="InterPro" id="IPR000626">
    <property type="entry name" value="Ubiquitin-like_dom"/>
</dbReference>
<dbReference type="Proteomes" id="UP001642484">
    <property type="component" value="Unassembled WGS sequence"/>
</dbReference>
<evidence type="ECO:0000313" key="2">
    <source>
        <dbReference type="EMBL" id="CAK9038287.1"/>
    </source>
</evidence>
<feature type="domain" description="Ubiquitin-like" evidence="1">
    <location>
        <begin position="1"/>
        <end position="72"/>
    </location>
</feature>
<sequence>MVLVKVLFVSGRQLLVSTEEETIGQLVLRICEKLPQRPEGVLRLCYDGAPLKPSSSLRDAGIRDGDTLTAVLHDAFLVANRRSFLLGGASAGASLLRSWDTSSSSSSSSSPPDVTEVLEIQSTPFAFSAVKADGSVVTWGRAEEGGDSAHVQEQLEQVTQIQATEHSFAALRADGTVVSWGDADFGGDSSHVQAQLHGVRCIQRTSRAFAALKIDGTVAVWGDPHAGGKVNESVQEQLQNVKEIQATHSAFAAVVRSPCGPGTVVAWGNPGAGGDASEVQEELKQVVALQSSEGAFVALREDGTLIAWGHPNLGGCLTSDVQARFSSTDGSGSGSSVGAVQASEGAFAALLENGAVITWGLAHFGGDCTQVKDQLFGVMALQSSSKAFAAIRRDGRVVAWGAHVRVAVLEKLKMSFGA</sequence>
<name>A0ABP0LJ10_9DINO</name>
<dbReference type="InterPro" id="IPR022617">
    <property type="entry name" value="Rad60/SUMO-like_dom"/>
</dbReference>
<dbReference type="PANTHER" id="PTHR45982">
    <property type="entry name" value="REGULATOR OF CHROMOSOME CONDENSATION"/>
    <property type="match status" value="1"/>
</dbReference>
<dbReference type="PROSITE" id="PS50053">
    <property type="entry name" value="UBIQUITIN_2"/>
    <property type="match status" value="1"/>
</dbReference>
<dbReference type="Gene3D" id="3.10.20.90">
    <property type="entry name" value="Phosphatidylinositol 3-kinase Catalytic Subunit, Chain A, domain 1"/>
    <property type="match status" value="1"/>
</dbReference>
<dbReference type="Pfam" id="PF11976">
    <property type="entry name" value="Rad60-SLD"/>
    <property type="match status" value="1"/>
</dbReference>
<organism evidence="2 3">
    <name type="scientific">Durusdinium trenchii</name>
    <dbReference type="NCBI Taxonomy" id="1381693"/>
    <lineage>
        <taxon>Eukaryota</taxon>
        <taxon>Sar</taxon>
        <taxon>Alveolata</taxon>
        <taxon>Dinophyceae</taxon>
        <taxon>Suessiales</taxon>
        <taxon>Symbiodiniaceae</taxon>
        <taxon>Durusdinium</taxon>
    </lineage>
</organism>
<comment type="caution">
    <text evidence="2">The sequence shown here is derived from an EMBL/GenBank/DDBJ whole genome shotgun (WGS) entry which is preliminary data.</text>
</comment>
<dbReference type="InterPro" id="IPR009091">
    <property type="entry name" value="RCC1/BLIP-II"/>
</dbReference>
<accession>A0ABP0LJ10</accession>
<dbReference type="EMBL" id="CAXAMN010012470">
    <property type="protein sequence ID" value="CAK9038287.1"/>
    <property type="molecule type" value="Genomic_DNA"/>
</dbReference>
<dbReference type="PANTHER" id="PTHR45982:SF1">
    <property type="entry name" value="REGULATOR OF CHROMOSOME CONDENSATION"/>
    <property type="match status" value="1"/>
</dbReference>
<gene>
    <name evidence="2" type="ORF">CCMP2556_LOCUS20984</name>
</gene>